<reference evidence="1 2" key="1">
    <citation type="journal article" date="2015" name="Genome Biol. Evol.">
        <title>The genome of winter moth (Operophtera brumata) provides a genomic perspective on sexual dimorphism and phenology.</title>
        <authorList>
            <person name="Derks M.F."/>
            <person name="Smit S."/>
            <person name="Salis L."/>
            <person name="Schijlen E."/>
            <person name="Bossers A."/>
            <person name="Mateman C."/>
            <person name="Pijl A.S."/>
            <person name="de Ridder D."/>
            <person name="Groenen M.A."/>
            <person name="Visser M.E."/>
            <person name="Megens H.J."/>
        </authorList>
    </citation>
    <scope>NUCLEOTIDE SEQUENCE [LARGE SCALE GENOMIC DNA]</scope>
    <source>
        <strain evidence="1">WM2013NL</strain>
        <tissue evidence="1">Head and thorax</tissue>
    </source>
</reference>
<dbReference type="Proteomes" id="UP000037510">
    <property type="component" value="Unassembled WGS sequence"/>
</dbReference>
<dbReference type="InterPro" id="IPR008936">
    <property type="entry name" value="Rho_GTPase_activation_prot"/>
</dbReference>
<dbReference type="AlphaFoldDB" id="A0A0L7KY19"/>
<protein>
    <submittedName>
        <fullName evidence="1">Putative GTPase activating protein and VPS9 domains 1 isoform 1</fullName>
    </submittedName>
</protein>
<evidence type="ECO:0000313" key="2">
    <source>
        <dbReference type="Proteomes" id="UP000037510"/>
    </source>
</evidence>
<name>A0A0L7KY19_OPEBR</name>
<dbReference type="EMBL" id="JTDY01004611">
    <property type="protein sequence ID" value="KOB67951.1"/>
    <property type="molecule type" value="Genomic_DNA"/>
</dbReference>
<sequence length="214" mass="24039">MMQSTSEGCMNIAELANQLRREKIFINSERQLLQKLNEEVEKRALELLQSSWICSMQRQNLTNLITSRCEADSIAACQRASLLERSTFIDVYKVLKFKEANALGELLGWLRDSPHLVSLCLLLGEDHMPPSLPSALVAGLYGSCRSMNDRTRLLAVIRLLRTGKCALSSLYAVVRDGHTPARQFLVAALQAPVMAVLLEDEFFLDIDPDKAMDR</sequence>
<organism evidence="1 2">
    <name type="scientific">Operophtera brumata</name>
    <name type="common">Winter moth</name>
    <name type="synonym">Phalaena brumata</name>
    <dbReference type="NCBI Taxonomy" id="104452"/>
    <lineage>
        <taxon>Eukaryota</taxon>
        <taxon>Metazoa</taxon>
        <taxon>Ecdysozoa</taxon>
        <taxon>Arthropoda</taxon>
        <taxon>Hexapoda</taxon>
        <taxon>Insecta</taxon>
        <taxon>Pterygota</taxon>
        <taxon>Neoptera</taxon>
        <taxon>Endopterygota</taxon>
        <taxon>Lepidoptera</taxon>
        <taxon>Glossata</taxon>
        <taxon>Ditrysia</taxon>
        <taxon>Geometroidea</taxon>
        <taxon>Geometridae</taxon>
        <taxon>Larentiinae</taxon>
        <taxon>Operophtera</taxon>
    </lineage>
</organism>
<accession>A0A0L7KY19</accession>
<dbReference type="STRING" id="104452.A0A0L7KY19"/>
<keyword evidence="2" id="KW-1185">Reference proteome</keyword>
<evidence type="ECO:0000313" key="1">
    <source>
        <dbReference type="EMBL" id="KOB67951.1"/>
    </source>
</evidence>
<comment type="caution">
    <text evidence="1">The sequence shown here is derived from an EMBL/GenBank/DDBJ whole genome shotgun (WGS) entry which is preliminary data.</text>
</comment>
<dbReference type="Gene3D" id="1.10.506.10">
    <property type="entry name" value="GTPase Activation - p120gap, domain 1"/>
    <property type="match status" value="1"/>
</dbReference>
<proteinExistence type="predicted"/>
<gene>
    <name evidence="1" type="ORF">OBRU01_19051</name>
</gene>